<dbReference type="GO" id="GO:0006355">
    <property type="term" value="P:regulation of DNA-templated transcription"/>
    <property type="evidence" value="ECO:0007669"/>
    <property type="project" value="TreeGrafter"/>
</dbReference>
<dbReference type="PANTHER" id="PTHR30419">
    <property type="entry name" value="HTH-TYPE TRANSCRIPTIONAL REGULATOR YBHD"/>
    <property type="match status" value="1"/>
</dbReference>
<sequence length="155" mass="17771">MQRWVRHLTITAQPILCDIFLLDALSQFRETNQDVSFKIIDVCMAEMLHMISARRCNMDFGITLNPEANFDSTLPLTHCETRGILRRGHPMGDYGDISLPQLRTERFVNLAEGSPLRHLIHNRMDTINVQRDMSLSCALCMEFSNWLKAASALHP</sequence>
<comment type="caution">
    <text evidence="2">The sequence shown here is derived from an EMBL/GenBank/DDBJ whole genome shotgun (WGS) entry which is preliminary data.</text>
</comment>
<dbReference type="EMBL" id="AWWI01000036">
    <property type="protein sequence ID" value="PIL21469.1"/>
    <property type="molecule type" value="Genomic_DNA"/>
</dbReference>
<dbReference type="InterPro" id="IPR050950">
    <property type="entry name" value="HTH-type_LysR_regulators"/>
</dbReference>
<name>A0A2G8RIS8_9RHOB</name>
<gene>
    <name evidence="2" type="ORF">P775_04095</name>
</gene>
<dbReference type="Gene3D" id="3.40.190.290">
    <property type="match status" value="1"/>
</dbReference>
<evidence type="ECO:0000313" key="3">
    <source>
        <dbReference type="Proteomes" id="UP000231259"/>
    </source>
</evidence>
<dbReference type="OrthoDB" id="8479870at2"/>
<proteinExistence type="predicted"/>
<dbReference type="SUPFAM" id="SSF53850">
    <property type="entry name" value="Periplasmic binding protein-like II"/>
    <property type="match status" value="1"/>
</dbReference>
<dbReference type="PANTHER" id="PTHR30419:SF8">
    <property type="entry name" value="NITROGEN ASSIMILATION TRANSCRIPTIONAL ACTIVATOR-RELATED"/>
    <property type="match status" value="1"/>
</dbReference>
<organism evidence="2 3">
    <name type="scientific">Puniceibacterium antarcticum</name>
    <dbReference type="NCBI Taxonomy" id="1206336"/>
    <lineage>
        <taxon>Bacteria</taxon>
        <taxon>Pseudomonadati</taxon>
        <taxon>Pseudomonadota</taxon>
        <taxon>Alphaproteobacteria</taxon>
        <taxon>Rhodobacterales</taxon>
        <taxon>Paracoccaceae</taxon>
        <taxon>Puniceibacterium</taxon>
    </lineage>
</organism>
<feature type="domain" description="LysR substrate-binding" evidence="1">
    <location>
        <begin position="5"/>
        <end position="137"/>
    </location>
</feature>
<accession>A0A2G8RIS8</accession>
<evidence type="ECO:0000313" key="2">
    <source>
        <dbReference type="EMBL" id="PIL21469.1"/>
    </source>
</evidence>
<protein>
    <recommendedName>
        <fullName evidence="1">LysR substrate-binding domain-containing protein</fullName>
    </recommendedName>
</protein>
<keyword evidence="3" id="KW-1185">Reference proteome</keyword>
<dbReference type="GO" id="GO:0005829">
    <property type="term" value="C:cytosol"/>
    <property type="evidence" value="ECO:0007669"/>
    <property type="project" value="TreeGrafter"/>
</dbReference>
<dbReference type="Pfam" id="PF03466">
    <property type="entry name" value="LysR_substrate"/>
    <property type="match status" value="1"/>
</dbReference>
<dbReference type="AlphaFoldDB" id="A0A2G8RIS8"/>
<dbReference type="InterPro" id="IPR005119">
    <property type="entry name" value="LysR_subst-bd"/>
</dbReference>
<reference evidence="2 3" key="1">
    <citation type="submission" date="2013-09" db="EMBL/GenBank/DDBJ databases">
        <title>Genome sequencing of Phaeobacter antarcticus sp. nov. SM1211.</title>
        <authorList>
            <person name="Zhang X.-Y."/>
            <person name="Liu C."/>
            <person name="Chen X.-L."/>
            <person name="Xie B.-B."/>
            <person name="Qin Q.-L."/>
            <person name="Rong J.-C."/>
            <person name="Zhang Y.-Z."/>
        </authorList>
    </citation>
    <scope>NUCLEOTIDE SEQUENCE [LARGE SCALE GENOMIC DNA]</scope>
    <source>
        <strain evidence="2 3">SM1211</strain>
    </source>
</reference>
<evidence type="ECO:0000259" key="1">
    <source>
        <dbReference type="Pfam" id="PF03466"/>
    </source>
</evidence>
<dbReference type="Proteomes" id="UP000231259">
    <property type="component" value="Unassembled WGS sequence"/>
</dbReference>